<comment type="caution">
    <text evidence="8">The sequence shown here is derived from an EMBL/GenBank/DDBJ whole genome shotgun (WGS) entry which is preliminary data.</text>
</comment>
<dbReference type="Pfam" id="PF13183">
    <property type="entry name" value="Fer4_8"/>
    <property type="match status" value="1"/>
</dbReference>
<dbReference type="GO" id="GO:0046872">
    <property type="term" value="F:metal ion binding"/>
    <property type="evidence" value="ECO:0007669"/>
    <property type="project" value="UniProtKB-KW"/>
</dbReference>
<sequence>MIVVQIGQLAKQLGVHRNTIRNWIRSGRLPARRVPGKRYVLDEDEFIRLCHTYGLDASAIQGRQVPSPSALPFDPKEEAEGAVVVEGRSRTFRAVPQWADVCINCGSCAGVCPLAGVDGWDPRKVVRMAVLGMERELGESLWPWKCTLCAQCEQVCPAGVDITGLMMALRQSWDRDRVPGALHRGVVTLLETGNNLGIPREDFTACCQAVARELAETECSGFQLPLDVQGARLLVTVNSKEPFAEPRQMKHWWKIFYAAGESWTLCSEFWDGVQWGYFTGDEEAVRVSVGRVVDAMRRLGCEALLLPECGHAYYAFRLALHRWYAQEAKRFQVLTLFDLLAGYLHTGRLQVRSDGYPGIVTYHDPCHVTRKSLKAFGQAYDEQARDIVRRCCSRFVEMVPNREDAYCCGAGGGLSALPFHEERVFFGRHKARQIRRTGASLVVTACHTCRDQILKALCKEYDLNVDVKLLWELVAEALVMPHATNDGVQI</sequence>
<dbReference type="SUPFAM" id="SSF46548">
    <property type="entry name" value="alpha-helical ferredoxin"/>
    <property type="match status" value="1"/>
</dbReference>
<evidence type="ECO:0000256" key="3">
    <source>
        <dbReference type="ARBA" id="ARBA00022723"/>
    </source>
</evidence>
<accession>A0A3N1VFN3</accession>
<dbReference type="GO" id="GO:0016491">
    <property type="term" value="F:oxidoreductase activity"/>
    <property type="evidence" value="ECO:0007669"/>
    <property type="project" value="UniProtKB-ARBA"/>
</dbReference>
<dbReference type="GO" id="GO:0003677">
    <property type="term" value="F:DNA binding"/>
    <property type="evidence" value="ECO:0007669"/>
    <property type="project" value="InterPro"/>
</dbReference>
<dbReference type="PANTHER" id="PTHR43551">
    <property type="entry name" value="FUMARATE REDUCTASE IRON-SULFUR SUBUNIT"/>
    <property type="match status" value="1"/>
</dbReference>
<evidence type="ECO:0000256" key="4">
    <source>
        <dbReference type="ARBA" id="ARBA00022982"/>
    </source>
</evidence>
<name>A0A3N1VFN3_9BACT</name>
<evidence type="ECO:0000256" key="6">
    <source>
        <dbReference type="ARBA" id="ARBA00023014"/>
    </source>
</evidence>
<proteinExistence type="predicted"/>
<keyword evidence="1" id="KW-0813">Transport</keyword>
<dbReference type="Pfam" id="PF12728">
    <property type="entry name" value="HTH_17"/>
    <property type="match status" value="1"/>
</dbReference>
<dbReference type="InterPro" id="IPR017896">
    <property type="entry name" value="4Fe4S_Fe-S-bd"/>
</dbReference>
<dbReference type="PANTHER" id="PTHR43551:SF1">
    <property type="entry name" value="HETERODISULFIDE REDUCTASE"/>
    <property type="match status" value="1"/>
</dbReference>
<gene>
    <name evidence="8" type="ORF">EDC27_0867</name>
</gene>
<evidence type="ECO:0000259" key="7">
    <source>
        <dbReference type="PROSITE" id="PS51379"/>
    </source>
</evidence>
<dbReference type="RefSeq" id="WP_123289391.1">
    <property type="nucleotide sequence ID" value="NZ_RJVA01000010.1"/>
</dbReference>
<feature type="domain" description="4Fe-4S ferredoxin-type" evidence="7">
    <location>
        <begin position="92"/>
        <end position="123"/>
    </location>
</feature>
<protein>
    <submittedName>
        <fullName evidence="8">Excisionase family DNA binding protein</fullName>
    </submittedName>
</protein>
<evidence type="ECO:0000256" key="1">
    <source>
        <dbReference type="ARBA" id="ARBA00022448"/>
    </source>
</evidence>
<dbReference type="AlphaFoldDB" id="A0A3N1VFN3"/>
<dbReference type="GO" id="GO:0051539">
    <property type="term" value="F:4 iron, 4 sulfur cluster binding"/>
    <property type="evidence" value="ECO:0007669"/>
    <property type="project" value="UniProtKB-KW"/>
</dbReference>
<dbReference type="EMBL" id="RJVA01000010">
    <property type="protein sequence ID" value="ROR01685.1"/>
    <property type="molecule type" value="Genomic_DNA"/>
</dbReference>
<dbReference type="InterPro" id="IPR004017">
    <property type="entry name" value="Cys_rich_dom"/>
</dbReference>
<dbReference type="InterPro" id="IPR009061">
    <property type="entry name" value="DNA-bd_dom_put_sf"/>
</dbReference>
<organism evidence="8 9">
    <name type="scientific">Desulfosoma caldarium</name>
    <dbReference type="NCBI Taxonomy" id="610254"/>
    <lineage>
        <taxon>Bacteria</taxon>
        <taxon>Pseudomonadati</taxon>
        <taxon>Thermodesulfobacteriota</taxon>
        <taxon>Syntrophobacteria</taxon>
        <taxon>Syntrophobacterales</taxon>
        <taxon>Syntrophobacteraceae</taxon>
        <taxon>Desulfosoma</taxon>
    </lineage>
</organism>
<reference evidence="8 9" key="1">
    <citation type="submission" date="2018-11" db="EMBL/GenBank/DDBJ databases">
        <title>Genomic Encyclopedia of Type Strains, Phase IV (KMG-IV): sequencing the most valuable type-strain genomes for metagenomic binning, comparative biology and taxonomic classification.</title>
        <authorList>
            <person name="Goeker M."/>
        </authorList>
    </citation>
    <scope>NUCLEOTIDE SEQUENCE [LARGE SCALE GENOMIC DNA]</scope>
    <source>
        <strain evidence="8 9">DSM 22027</strain>
    </source>
</reference>
<dbReference type="OrthoDB" id="9786127at2"/>
<dbReference type="Pfam" id="PF02754">
    <property type="entry name" value="CCG"/>
    <property type="match status" value="1"/>
</dbReference>
<evidence type="ECO:0000256" key="2">
    <source>
        <dbReference type="ARBA" id="ARBA00022485"/>
    </source>
</evidence>
<dbReference type="InterPro" id="IPR009051">
    <property type="entry name" value="Helical_ferredxn"/>
</dbReference>
<keyword evidence="4" id="KW-0249">Electron transport</keyword>
<evidence type="ECO:0000313" key="8">
    <source>
        <dbReference type="EMBL" id="ROR01685.1"/>
    </source>
</evidence>
<evidence type="ECO:0000313" key="9">
    <source>
        <dbReference type="Proteomes" id="UP000276223"/>
    </source>
</evidence>
<dbReference type="Proteomes" id="UP000276223">
    <property type="component" value="Unassembled WGS sequence"/>
</dbReference>
<dbReference type="PROSITE" id="PS51379">
    <property type="entry name" value="4FE4S_FER_2"/>
    <property type="match status" value="1"/>
</dbReference>
<keyword evidence="6" id="KW-0411">Iron-sulfur</keyword>
<dbReference type="InterPro" id="IPR017900">
    <property type="entry name" value="4Fe4S_Fe_S_CS"/>
</dbReference>
<evidence type="ECO:0000256" key="5">
    <source>
        <dbReference type="ARBA" id="ARBA00023004"/>
    </source>
</evidence>
<keyword evidence="3" id="KW-0479">Metal-binding</keyword>
<dbReference type="Gene3D" id="1.10.1060.10">
    <property type="entry name" value="Alpha-helical ferredoxin"/>
    <property type="match status" value="1"/>
</dbReference>
<keyword evidence="9" id="KW-1185">Reference proteome</keyword>
<dbReference type="NCBIfam" id="TIGR01764">
    <property type="entry name" value="excise"/>
    <property type="match status" value="1"/>
</dbReference>
<keyword evidence="2" id="KW-0004">4Fe-4S</keyword>
<dbReference type="InterPro" id="IPR010093">
    <property type="entry name" value="SinI_DNA-bd"/>
</dbReference>
<dbReference type="Gene3D" id="1.10.1660.10">
    <property type="match status" value="1"/>
</dbReference>
<dbReference type="InterPro" id="IPR041657">
    <property type="entry name" value="HTH_17"/>
</dbReference>
<dbReference type="PROSITE" id="PS00198">
    <property type="entry name" value="4FE4S_FER_1"/>
    <property type="match status" value="1"/>
</dbReference>
<dbReference type="SUPFAM" id="SSF46955">
    <property type="entry name" value="Putative DNA-binding domain"/>
    <property type="match status" value="1"/>
</dbReference>
<keyword evidence="5" id="KW-0408">Iron</keyword>